<dbReference type="AlphaFoldDB" id="A0A6G3TB61"/>
<proteinExistence type="predicted"/>
<accession>A0A6G3TB61</accession>
<dbReference type="Proteomes" id="UP000475666">
    <property type="component" value="Unassembled WGS sequence"/>
</dbReference>
<dbReference type="EMBL" id="JAAGMQ010000344">
    <property type="protein sequence ID" value="NEC33852.1"/>
    <property type="molecule type" value="Genomic_DNA"/>
</dbReference>
<name>A0A6G3TB61_9ACTN</name>
<dbReference type="RefSeq" id="WP_164273457.1">
    <property type="nucleotide sequence ID" value="NZ_JAAGMQ010000344.1"/>
</dbReference>
<dbReference type="PANTHER" id="PTHR24094:SF15">
    <property type="entry name" value="AMP-DEPENDENT SYNTHETASE_LIGASE DOMAIN-CONTAINING PROTEIN-RELATED"/>
    <property type="match status" value="1"/>
</dbReference>
<evidence type="ECO:0000313" key="1">
    <source>
        <dbReference type="EMBL" id="NEC33852.1"/>
    </source>
</evidence>
<protein>
    <recommendedName>
        <fullName evidence="3">HNH endonuclease</fullName>
    </recommendedName>
</protein>
<evidence type="ECO:0000313" key="2">
    <source>
        <dbReference type="Proteomes" id="UP000475666"/>
    </source>
</evidence>
<sequence>MTGVRPDVVLLAEDWDSDAATWSAQHPEAYTNNPGAATSLVSATARFNQSKSDQDPAECLPPAGAAHCRYPAEWEDMKLRWTLSVDEAEVAALREVEDGCPEQTATYGPAS</sequence>
<comment type="caution">
    <text evidence="1">The sequence shown here is derived from an EMBL/GenBank/DDBJ whole genome shotgun (WGS) entry which is preliminary data.</text>
</comment>
<evidence type="ECO:0008006" key="3">
    <source>
        <dbReference type="Google" id="ProtNLM"/>
    </source>
</evidence>
<organism evidence="1 2">
    <name type="scientific">Streptomyces rubrogriseus</name>
    <dbReference type="NCBI Taxonomy" id="194673"/>
    <lineage>
        <taxon>Bacteria</taxon>
        <taxon>Bacillati</taxon>
        <taxon>Actinomycetota</taxon>
        <taxon>Actinomycetes</taxon>
        <taxon>Kitasatosporales</taxon>
        <taxon>Streptomycetaceae</taxon>
        <taxon>Streptomyces</taxon>
        <taxon>Streptomyces violaceoruber group</taxon>
    </lineage>
</organism>
<gene>
    <name evidence="1" type="ORF">G3I66_11790</name>
</gene>
<reference evidence="1 2" key="1">
    <citation type="submission" date="2020-01" db="EMBL/GenBank/DDBJ databases">
        <title>Insect and environment-associated Actinomycetes.</title>
        <authorList>
            <person name="Currrie C."/>
            <person name="Chevrette M."/>
            <person name="Carlson C."/>
            <person name="Stubbendieck R."/>
            <person name="Wendt-Pienkowski E."/>
        </authorList>
    </citation>
    <scope>NUCLEOTIDE SEQUENCE [LARGE SCALE GENOMIC DNA]</scope>
    <source>
        <strain evidence="1 2">SID7739</strain>
    </source>
</reference>
<dbReference type="PANTHER" id="PTHR24094">
    <property type="entry name" value="SECRETED PROTEIN"/>
    <property type="match status" value="1"/>
</dbReference>